<feature type="compositionally biased region" description="Polar residues" evidence="1">
    <location>
        <begin position="70"/>
        <end position="82"/>
    </location>
</feature>
<keyword evidence="2" id="KW-1133">Transmembrane helix</keyword>
<feature type="transmembrane region" description="Helical" evidence="2">
    <location>
        <begin position="252"/>
        <end position="269"/>
    </location>
</feature>
<evidence type="ECO:0000256" key="2">
    <source>
        <dbReference type="SAM" id="Phobius"/>
    </source>
</evidence>
<evidence type="ECO:0000313" key="4">
    <source>
        <dbReference type="Proteomes" id="UP001153069"/>
    </source>
</evidence>
<organism evidence="3 4">
    <name type="scientific">Seminavis robusta</name>
    <dbReference type="NCBI Taxonomy" id="568900"/>
    <lineage>
        <taxon>Eukaryota</taxon>
        <taxon>Sar</taxon>
        <taxon>Stramenopiles</taxon>
        <taxon>Ochrophyta</taxon>
        <taxon>Bacillariophyta</taxon>
        <taxon>Bacillariophyceae</taxon>
        <taxon>Bacillariophycidae</taxon>
        <taxon>Naviculales</taxon>
        <taxon>Naviculaceae</taxon>
        <taxon>Seminavis</taxon>
    </lineage>
</organism>
<dbReference type="Proteomes" id="UP001153069">
    <property type="component" value="Unassembled WGS sequence"/>
</dbReference>
<evidence type="ECO:0000256" key="1">
    <source>
        <dbReference type="SAM" id="MobiDB-lite"/>
    </source>
</evidence>
<name>A0A9N8F1Z4_9STRA</name>
<sequence length="455" mass="48683">MEAPNLVDESSQDPSAPPSVAEEIGTQSSEDDNWSPTSIVSSGASHDSVKNLPATVGVLNDTAATDYRKSSNNSGKASTATKKGRETCTTDGVPSSKLARAVDAAKADGASDGSGSLNDLTREERSLLARQLQQQPQELIGAFGVGSNGGGGVGGNDIQMVPPGRSYSPETSSNNCLPTAAAIAVNEQEEEQRLRRAEEHGRQSVLLNAVNAEVVAPQLFTKQNLQMPKFPPENEARFQAEHNHLLLSALRLLRPLAMVMNLSFFLWDVLQPEAPLLACFLVICISLVIFYGITVVAERDPLGPVQPAMCLAMLVVSIQLSLTMFFVPNGFVVAAGGWGAILIPGSCALRFWFALAFCGGTVVIGNAMALAAANNTSYELYYVLIHLNMFMGTYCVFGIFFSYAVELHLRHRFLDTGTVFSWAADETSTNVDQSTSQQAALLLEGTADEQADLEQ</sequence>
<feature type="transmembrane region" description="Helical" evidence="2">
    <location>
        <begin position="380"/>
        <end position="405"/>
    </location>
</feature>
<gene>
    <name evidence="3" type="ORF">SEMRO_2730_G335710.1</name>
</gene>
<feature type="region of interest" description="Disordered" evidence="1">
    <location>
        <begin position="1"/>
        <end position="93"/>
    </location>
</feature>
<comment type="caution">
    <text evidence="3">The sequence shown here is derived from an EMBL/GenBank/DDBJ whole genome shotgun (WGS) entry which is preliminary data.</text>
</comment>
<keyword evidence="4" id="KW-1185">Reference proteome</keyword>
<accession>A0A9N8F1Z4</accession>
<protein>
    <submittedName>
        <fullName evidence="3">Uncharacterized protein</fullName>
    </submittedName>
</protein>
<feature type="compositionally biased region" description="Polar residues" evidence="1">
    <location>
        <begin position="34"/>
        <end position="45"/>
    </location>
</feature>
<feature type="transmembrane region" description="Helical" evidence="2">
    <location>
        <begin position="309"/>
        <end position="331"/>
    </location>
</feature>
<evidence type="ECO:0000313" key="3">
    <source>
        <dbReference type="EMBL" id="CAB9530064.1"/>
    </source>
</evidence>
<dbReference type="AlphaFoldDB" id="A0A9N8F1Z4"/>
<keyword evidence="2" id="KW-0472">Membrane</keyword>
<feature type="transmembrane region" description="Helical" evidence="2">
    <location>
        <begin position="275"/>
        <end position="297"/>
    </location>
</feature>
<proteinExistence type="predicted"/>
<reference evidence="3" key="1">
    <citation type="submission" date="2020-06" db="EMBL/GenBank/DDBJ databases">
        <authorList>
            <consortium name="Plant Systems Biology data submission"/>
        </authorList>
    </citation>
    <scope>NUCLEOTIDE SEQUENCE</scope>
    <source>
        <strain evidence="3">D6</strain>
    </source>
</reference>
<keyword evidence="2" id="KW-0812">Transmembrane</keyword>
<dbReference type="EMBL" id="CAICTM010002728">
    <property type="protein sequence ID" value="CAB9530064.1"/>
    <property type="molecule type" value="Genomic_DNA"/>
</dbReference>
<feature type="transmembrane region" description="Helical" evidence="2">
    <location>
        <begin position="351"/>
        <end position="373"/>
    </location>
</feature>